<dbReference type="GeneID" id="96006739"/>
<evidence type="ECO:0000259" key="7">
    <source>
        <dbReference type="Pfam" id="PF01425"/>
    </source>
</evidence>
<evidence type="ECO:0000256" key="6">
    <source>
        <dbReference type="PIRSR" id="PIRSR001221-2"/>
    </source>
</evidence>
<dbReference type="EMBL" id="JAAQHG020000014">
    <property type="protein sequence ID" value="KAL1586397.1"/>
    <property type="molecule type" value="Genomic_DNA"/>
</dbReference>
<feature type="binding site" evidence="6">
    <location>
        <position position="222"/>
    </location>
    <ligand>
        <name>substrate</name>
    </ligand>
</feature>
<dbReference type="PROSITE" id="PS00571">
    <property type="entry name" value="AMIDASES"/>
    <property type="match status" value="1"/>
</dbReference>
<dbReference type="AlphaFoldDB" id="A0AB34KQM5"/>
<feature type="binding site" evidence="6">
    <location>
        <begin position="269"/>
        <end position="272"/>
    </location>
    <ligand>
        <name>substrate</name>
    </ligand>
</feature>
<sequence length="595" mass="64869">MEKAQESPFKKHIKPSDWRKIQANIQRPEESNTMAGDWKQTAQNKADSVLSLIPQEWRISDIPSADKQRDVTGAYIQQFLDKKEIEITETDAVGIVEKTTSGQWTAVEVAKAFCHRASIAHQLVNCLHEIFFDQAIAQAETTDNYFKEHKKPIGALHGLPVSLKDQFHVKGVDTHMGYVGWIGNFQGQKNTGKERTFESEMVSELRKLGATLYCKTSVPHTLMCGETVNNVIGYTWNPKNRNLSSGGSSGGEGALIGLRGSCAGFGTDIGGSIRIPAAFNGLYGLRPSAGRLPYEGMANSWDGQNSILSVVGPLATTPGALKLLTQAILSTSPWLHDPLVHDIPWRPTADLAISDLHSRTSTPLSFALLSHDGSCAPHPPVTRALNLVAATLRARGHTVIDWNPNPPHSHLASLASEIYAFDGGADARAAFALSGEEPAPQLISADEPQKTASDIMRVNVAKREAQKAYMEYWNSTAELTGTGRPVDAVISPLAPFAAARPAKYTYLTYSSFVNVLDYTSVVVPVTQVDKNVDKKNESFKAVDEVDQETQDNYDPEIYDGAHVSVQLVGRRLQEEKMIALAKYVGEALHGTAKAL</sequence>
<dbReference type="PIRSF" id="PIRSF001221">
    <property type="entry name" value="Amidase_fungi"/>
    <property type="match status" value="1"/>
</dbReference>
<comment type="similarity">
    <text evidence="2">Belongs to the amidase family.</text>
</comment>
<reference evidence="8 9" key="1">
    <citation type="journal article" date="2020" name="Microbiol. Resour. Announc.">
        <title>Draft Genome Sequence of a Cladosporium Species Isolated from the Mesophotic Ascidian Didemnum maculosum.</title>
        <authorList>
            <person name="Gioti A."/>
            <person name="Siaperas R."/>
            <person name="Nikolaivits E."/>
            <person name="Le Goff G."/>
            <person name="Ouazzani J."/>
            <person name="Kotoulas G."/>
            <person name="Topakas E."/>
        </authorList>
    </citation>
    <scope>NUCLEOTIDE SEQUENCE [LARGE SCALE GENOMIC DNA]</scope>
    <source>
        <strain evidence="8 9">TM138-S3</strain>
    </source>
</reference>
<feature type="domain" description="Amidase" evidence="7">
    <location>
        <begin position="108"/>
        <end position="576"/>
    </location>
</feature>
<evidence type="ECO:0000256" key="1">
    <source>
        <dbReference type="ARBA" id="ARBA00001311"/>
    </source>
</evidence>
<evidence type="ECO:0000313" key="9">
    <source>
        <dbReference type="Proteomes" id="UP000803884"/>
    </source>
</evidence>
<dbReference type="PANTHER" id="PTHR46072:SF7">
    <property type="entry name" value="AMIDASE"/>
    <property type="match status" value="1"/>
</dbReference>
<dbReference type="SUPFAM" id="SSF75304">
    <property type="entry name" value="Amidase signature (AS) enzymes"/>
    <property type="match status" value="1"/>
</dbReference>
<keyword evidence="4" id="KW-0378">Hydrolase</keyword>
<feature type="active site" description="Charge relay system" evidence="5">
    <location>
        <position position="164"/>
    </location>
</feature>
<feature type="active site" description="Acyl-ester intermediate" evidence="5">
    <location>
        <position position="272"/>
    </location>
</feature>
<dbReference type="PANTHER" id="PTHR46072">
    <property type="entry name" value="AMIDASE-RELATED-RELATED"/>
    <property type="match status" value="1"/>
</dbReference>
<evidence type="ECO:0000256" key="4">
    <source>
        <dbReference type="ARBA" id="ARBA00022801"/>
    </source>
</evidence>
<protein>
    <recommendedName>
        <fullName evidence="3">amidase</fullName>
        <ecNumber evidence="3">3.5.1.4</ecNumber>
    </recommendedName>
</protein>
<organism evidence="8 9">
    <name type="scientific">Cladosporium halotolerans</name>
    <dbReference type="NCBI Taxonomy" id="1052096"/>
    <lineage>
        <taxon>Eukaryota</taxon>
        <taxon>Fungi</taxon>
        <taxon>Dikarya</taxon>
        <taxon>Ascomycota</taxon>
        <taxon>Pezizomycotina</taxon>
        <taxon>Dothideomycetes</taxon>
        <taxon>Dothideomycetidae</taxon>
        <taxon>Cladosporiales</taxon>
        <taxon>Cladosporiaceae</taxon>
        <taxon>Cladosporium</taxon>
    </lineage>
</organism>
<dbReference type="Proteomes" id="UP000803884">
    <property type="component" value="Unassembled WGS sequence"/>
</dbReference>
<feature type="binding site" evidence="6">
    <location>
        <position position="248"/>
    </location>
    <ligand>
        <name>substrate</name>
    </ligand>
</feature>
<name>A0AB34KQM5_9PEZI</name>
<accession>A0AB34KQM5</accession>
<dbReference type="GO" id="GO:0004040">
    <property type="term" value="F:amidase activity"/>
    <property type="evidence" value="ECO:0007669"/>
    <property type="project" value="UniProtKB-EC"/>
</dbReference>
<evidence type="ECO:0000256" key="2">
    <source>
        <dbReference type="ARBA" id="ARBA00009199"/>
    </source>
</evidence>
<proteinExistence type="inferred from homology"/>
<dbReference type="EC" id="3.5.1.4" evidence="3"/>
<comment type="caution">
    <text evidence="8">The sequence shown here is derived from an EMBL/GenBank/DDBJ whole genome shotgun (WGS) entry which is preliminary data.</text>
</comment>
<comment type="catalytic activity">
    <reaction evidence="1">
        <text>a monocarboxylic acid amide + H2O = a monocarboxylate + NH4(+)</text>
        <dbReference type="Rhea" id="RHEA:12020"/>
        <dbReference type="ChEBI" id="CHEBI:15377"/>
        <dbReference type="ChEBI" id="CHEBI:28938"/>
        <dbReference type="ChEBI" id="CHEBI:35757"/>
        <dbReference type="ChEBI" id="CHEBI:83628"/>
        <dbReference type="EC" id="3.5.1.4"/>
    </reaction>
</comment>
<feature type="active site" description="Charge relay system" evidence="5">
    <location>
        <position position="248"/>
    </location>
</feature>
<dbReference type="RefSeq" id="XP_069229502.1">
    <property type="nucleotide sequence ID" value="XM_069373901.1"/>
</dbReference>
<gene>
    <name evidence="8" type="ORF">WHR41_05296</name>
</gene>
<dbReference type="InterPro" id="IPR023631">
    <property type="entry name" value="Amidase_dom"/>
</dbReference>
<dbReference type="Gene3D" id="3.90.1300.10">
    <property type="entry name" value="Amidase signature (AS) domain"/>
    <property type="match status" value="1"/>
</dbReference>
<dbReference type="Pfam" id="PF01425">
    <property type="entry name" value="Amidase"/>
    <property type="match status" value="1"/>
</dbReference>
<keyword evidence="9" id="KW-1185">Reference proteome</keyword>
<dbReference type="InterPro" id="IPR036928">
    <property type="entry name" value="AS_sf"/>
</dbReference>
<evidence type="ECO:0000256" key="5">
    <source>
        <dbReference type="PIRSR" id="PIRSR001221-1"/>
    </source>
</evidence>
<dbReference type="InterPro" id="IPR020556">
    <property type="entry name" value="Amidase_CS"/>
</dbReference>
<evidence type="ECO:0000256" key="3">
    <source>
        <dbReference type="ARBA" id="ARBA00012922"/>
    </source>
</evidence>
<evidence type="ECO:0000313" key="8">
    <source>
        <dbReference type="EMBL" id="KAL1586397.1"/>
    </source>
</evidence>